<evidence type="ECO:0000256" key="1">
    <source>
        <dbReference type="ARBA" id="ARBA00001913"/>
    </source>
</evidence>
<gene>
    <name evidence="17" type="ORF">PYX00_005300</name>
</gene>
<feature type="domain" description="Fungal lipase-type" evidence="16">
    <location>
        <begin position="379"/>
        <end position="509"/>
    </location>
</feature>
<keyword evidence="11" id="KW-0443">Lipid metabolism</keyword>
<evidence type="ECO:0000256" key="10">
    <source>
        <dbReference type="ARBA" id="ARBA00022989"/>
    </source>
</evidence>
<evidence type="ECO:0000256" key="11">
    <source>
        <dbReference type="ARBA" id="ARBA00023098"/>
    </source>
</evidence>
<evidence type="ECO:0000256" key="14">
    <source>
        <dbReference type="ARBA" id="ARBA00026104"/>
    </source>
</evidence>
<dbReference type="EMBL" id="JARGDH010000003">
    <property type="protein sequence ID" value="KAL0272247.1"/>
    <property type="molecule type" value="Genomic_DNA"/>
</dbReference>
<dbReference type="GO" id="GO:0022008">
    <property type="term" value="P:neurogenesis"/>
    <property type="evidence" value="ECO:0007669"/>
    <property type="project" value="TreeGrafter"/>
</dbReference>
<dbReference type="SUPFAM" id="SSF53474">
    <property type="entry name" value="alpha/beta-Hydrolases"/>
    <property type="match status" value="1"/>
</dbReference>
<comment type="subcellular location">
    <subcellularLocation>
        <location evidence="2">Cell membrane</location>
        <topology evidence="2">Multi-pass membrane protein</topology>
    </subcellularLocation>
</comment>
<accession>A0AAW2HQV0</accession>
<evidence type="ECO:0000256" key="6">
    <source>
        <dbReference type="ARBA" id="ARBA00022723"/>
    </source>
</evidence>
<dbReference type="EMBL" id="JARGDH010000003">
    <property type="protein sequence ID" value="KAL0272245.1"/>
    <property type="molecule type" value="Genomic_DNA"/>
</dbReference>
<organism evidence="17">
    <name type="scientific">Menopon gallinae</name>
    <name type="common">poultry shaft louse</name>
    <dbReference type="NCBI Taxonomy" id="328185"/>
    <lineage>
        <taxon>Eukaryota</taxon>
        <taxon>Metazoa</taxon>
        <taxon>Ecdysozoa</taxon>
        <taxon>Arthropoda</taxon>
        <taxon>Hexapoda</taxon>
        <taxon>Insecta</taxon>
        <taxon>Pterygota</taxon>
        <taxon>Neoptera</taxon>
        <taxon>Paraneoptera</taxon>
        <taxon>Psocodea</taxon>
        <taxon>Troctomorpha</taxon>
        <taxon>Phthiraptera</taxon>
        <taxon>Amblycera</taxon>
        <taxon>Menoponidae</taxon>
        <taxon>Menopon</taxon>
    </lineage>
</organism>
<dbReference type="PANTHER" id="PTHR45792:SF2">
    <property type="entry name" value="DIACYLGLYCEROL LIPASE-BETA"/>
    <property type="match status" value="1"/>
</dbReference>
<keyword evidence="4" id="KW-0597">Phosphoprotein</keyword>
<keyword evidence="10 15" id="KW-1133">Transmembrane helix</keyword>
<dbReference type="GO" id="GO:0005886">
    <property type="term" value="C:plasma membrane"/>
    <property type="evidence" value="ECO:0007669"/>
    <property type="project" value="UniProtKB-SubCell"/>
</dbReference>
<evidence type="ECO:0000256" key="15">
    <source>
        <dbReference type="SAM" id="Phobius"/>
    </source>
</evidence>
<dbReference type="PANTHER" id="PTHR45792">
    <property type="entry name" value="DIACYLGLYCEROL LIPASE HOMOLOG-RELATED"/>
    <property type="match status" value="1"/>
</dbReference>
<evidence type="ECO:0000256" key="3">
    <source>
        <dbReference type="ARBA" id="ARBA00022475"/>
    </source>
</evidence>
<comment type="catalytic activity">
    <reaction evidence="13">
        <text>a 1,2-diacyl-sn-glycerol + H2O = a 2-acylglycerol + a fatty acid + H(+)</text>
        <dbReference type="Rhea" id="RHEA:33275"/>
        <dbReference type="ChEBI" id="CHEBI:15377"/>
        <dbReference type="ChEBI" id="CHEBI:15378"/>
        <dbReference type="ChEBI" id="CHEBI:17389"/>
        <dbReference type="ChEBI" id="CHEBI:17815"/>
        <dbReference type="ChEBI" id="CHEBI:28868"/>
        <dbReference type="EC" id="3.1.1.116"/>
    </reaction>
    <physiologicalReaction direction="left-to-right" evidence="13">
        <dbReference type="Rhea" id="RHEA:33276"/>
    </physiologicalReaction>
</comment>
<feature type="transmembrane region" description="Helical" evidence="15">
    <location>
        <begin position="100"/>
        <end position="122"/>
    </location>
</feature>
<protein>
    <recommendedName>
        <fullName evidence="14">sn-1-specific diacylglycerol lipase</fullName>
        <ecNumber evidence="14">3.1.1.116</ecNumber>
    </recommendedName>
</protein>
<dbReference type="InterPro" id="IPR029058">
    <property type="entry name" value="AB_hydrolase_fold"/>
</dbReference>
<keyword evidence="9" id="KW-0442">Lipid degradation</keyword>
<sequence length="690" mass="78447">MPALQLFGRKWLAATDDMVFPGLFEFSLRLLWLSLLACATSRYYAQTYTCQNGGDFVRVYLVGMLTILAVVMCTLIALINRSAQGSITDTSARRFVPHIIAFKIFLLLPEVALNVMGTIWAFSNLIECDVEKFTCHVIEGLVVFDWGLFALTILGLAFVFDPIGSISYYEKYNHADVNVESVKHKKITRLWMKRFRWFFCWVRKDAHCHEAFQHVAALLSTIFRSTDLVPSDVIAGCVLLRVKQKRKTREIRRLQLKSEKQPRASSDVREVFATAPHWMCIKKARHYLSLSVSIYGWPFVMYRYCVTGLFRLIPEMMCCFCFRMKSTFVTDDNCCLCNLAGVKYISKIAEEDILFASFRNHVFELPFCVIADHKTSSIVIAIRGSLSLRDVFTDLTAGAEKFDAEGLPPDSMAHKGMIAGAKYLKRRLEEVGVLERASAMYPHYNLILTGHSLGAGVAILLGILMRPAYPNLKVYAFATPAGLLSREAARHTESFVLTIGVGDDFVMRLGVESIENLRCKILQVLAACRLPKYRIMINGFGYVLFGVPSKDLESTWRTDMSTAPSSVQGQLPLLYDPYHTHIIDNNPEANLLAKDVTLRRFSRARLFTAGRILHITRRKKTKQERKTGTGGPTYEMRWATAEEFTEIKVEPRMLLDHLPENVEKVLDTVLSEQTIDISDFDYRRNRISVI</sequence>
<dbReference type="EMBL" id="JARGDH010000003">
    <property type="protein sequence ID" value="KAL0272246.1"/>
    <property type="molecule type" value="Genomic_DNA"/>
</dbReference>
<keyword evidence="5 15" id="KW-0812">Transmembrane</keyword>
<evidence type="ECO:0000256" key="9">
    <source>
        <dbReference type="ARBA" id="ARBA00022963"/>
    </source>
</evidence>
<dbReference type="GO" id="GO:0004806">
    <property type="term" value="F:triacylglycerol lipase activity"/>
    <property type="evidence" value="ECO:0007669"/>
    <property type="project" value="TreeGrafter"/>
</dbReference>
<evidence type="ECO:0000313" key="17">
    <source>
        <dbReference type="EMBL" id="KAL0272247.1"/>
    </source>
</evidence>
<keyword evidence="7" id="KW-0378">Hydrolase</keyword>
<evidence type="ECO:0000259" key="16">
    <source>
        <dbReference type="Pfam" id="PF01764"/>
    </source>
</evidence>
<evidence type="ECO:0000256" key="2">
    <source>
        <dbReference type="ARBA" id="ARBA00004651"/>
    </source>
</evidence>
<feature type="transmembrane region" description="Helical" evidence="15">
    <location>
        <begin position="142"/>
        <end position="160"/>
    </location>
</feature>
<keyword evidence="3" id="KW-1003">Cell membrane</keyword>
<evidence type="ECO:0000256" key="13">
    <source>
        <dbReference type="ARBA" id="ARBA00024531"/>
    </source>
</evidence>
<dbReference type="GO" id="GO:0005737">
    <property type="term" value="C:cytoplasm"/>
    <property type="evidence" value="ECO:0007669"/>
    <property type="project" value="TreeGrafter"/>
</dbReference>
<keyword evidence="12 15" id="KW-0472">Membrane</keyword>
<comment type="caution">
    <text evidence="17">The sequence shown here is derived from an EMBL/GenBank/DDBJ whole genome shotgun (WGS) entry which is preliminary data.</text>
</comment>
<evidence type="ECO:0000256" key="12">
    <source>
        <dbReference type="ARBA" id="ARBA00023136"/>
    </source>
</evidence>
<dbReference type="GO" id="GO:0046872">
    <property type="term" value="F:metal ion binding"/>
    <property type="evidence" value="ECO:0007669"/>
    <property type="project" value="UniProtKB-KW"/>
</dbReference>
<comment type="cofactor">
    <cofactor evidence="1">
        <name>Ca(2+)</name>
        <dbReference type="ChEBI" id="CHEBI:29108"/>
    </cofactor>
</comment>
<feature type="transmembrane region" description="Helical" evidence="15">
    <location>
        <begin position="57"/>
        <end position="79"/>
    </location>
</feature>
<name>A0AAW2HQV0_9NEOP</name>
<dbReference type="InterPro" id="IPR052214">
    <property type="entry name" value="DAG_Lipase-Related"/>
</dbReference>
<keyword evidence="6" id="KW-0479">Metal-binding</keyword>
<evidence type="ECO:0000256" key="5">
    <source>
        <dbReference type="ARBA" id="ARBA00022692"/>
    </source>
</evidence>
<dbReference type="AlphaFoldDB" id="A0AAW2HQV0"/>
<evidence type="ECO:0000256" key="4">
    <source>
        <dbReference type="ARBA" id="ARBA00022553"/>
    </source>
</evidence>
<dbReference type="Pfam" id="PF01764">
    <property type="entry name" value="Lipase_3"/>
    <property type="match status" value="1"/>
</dbReference>
<reference evidence="17" key="1">
    <citation type="journal article" date="2024" name="Gigascience">
        <title>Chromosome-level genome of the poultry shaft louse Menopon gallinae provides insight into the host-switching and adaptive evolution of parasitic lice.</title>
        <authorList>
            <person name="Xu Y."/>
            <person name="Ma L."/>
            <person name="Liu S."/>
            <person name="Liang Y."/>
            <person name="Liu Q."/>
            <person name="He Z."/>
            <person name="Tian L."/>
            <person name="Duan Y."/>
            <person name="Cai W."/>
            <person name="Li H."/>
            <person name="Song F."/>
        </authorList>
    </citation>
    <scope>NUCLEOTIDE SEQUENCE</scope>
    <source>
        <strain evidence="17">Cailab_2023a</strain>
    </source>
</reference>
<evidence type="ECO:0000256" key="8">
    <source>
        <dbReference type="ARBA" id="ARBA00022837"/>
    </source>
</evidence>
<dbReference type="Gene3D" id="3.40.50.1820">
    <property type="entry name" value="alpha/beta hydrolase"/>
    <property type="match status" value="1"/>
</dbReference>
<evidence type="ECO:0000256" key="7">
    <source>
        <dbReference type="ARBA" id="ARBA00022801"/>
    </source>
</evidence>
<dbReference type="InterPro" id="IPR002921">
    <property type="entry name" value="Fungal_lipase-type"/>
</dbReference>
<dbReference type="GO" id="GO:0046340">
    <property type="term" value="P:diacylglycerol catabolic process"/>
    <property type="evidence" value="ECO:0007669"/>
    <property type="project" value="TreeGrafter"/>
</dbReference>
<proteinExistence type="predicted"/>
<dbReference type="EC" id="3.1.1.116" evidence="14"/>
<dbReference type="CDD" id="cd00519">
    <property type="entry name" value="Lipase_3"/>
    <property type="match status" value="1"/>
</dbReference>
<keyword evidence="8" id="KW-0106">Calcium</keyword>
<dbReference type="GO" id="GO:0019369">
    <property type="term" value="P:arachidonate metabolic process"/>
    <property type="evidence" value="ECO:0007669"/>
    <property type="project" value="TreeGrafter"/>
</dbReference>